<organism evidence="2">
    <name type="scientific">Geobacillus sp. (strain Y4.1MC1)</name>
    <dbReference type="NCBI Taxonomy" id="581103"/>
    <lineage>
        <taxon>Bacteria</taxon>
        <taxon>Bacillati</taxon>
        <taxon>Bacillota</taxon>
        <taxon>Bacilli</taxon>
        <taxon>Bacillales</taxon>
        <taxon>Anoxybacillaceae</taxon>
        <taxon>Geobacillus</taxon>
    </lineage>
</organism>
<protein>
    <submittedName>
        <fullName evidence="2">Putative cytoplasmic protein</fullName>
    </submittedName>
</protein>
<reference evidence="2" key="1">
    <citation type="submission" date="2010-10" db="EMBL/GenBank/DDBJ databases">
        <title>Complete sequence of chromosome of Geobacillus sp. Y4.1MC1.</title>
        <authorList>
            <consortium name="US DOE Joint Genome Institute"/>
            <person name="Lucas S."/>
            <person name="Copeland A."/>
            <person name="Lapidus A."/>
            <person name="Cheng J.-F."/>
            <person name="Bruce D."/>
            <person name="Goodwin L."/>
            <person name="Pitluck S."/>
            <person name="Chertkov O."/>
            <person name="Zhang X."/>
            <person name="Detter J.C."/>
            <person name="Han C."/>
            <person name="Tapia R."/>
            <person name="Land M."/>
            <person name="Hauser L."/>
            <person name="Jeffries C."/>
            <person name="Kyrpides N."/>
            <person name="Ivanova N."/>
            <person name="Ovchinnikova G."/>
            <person name="Brumm P."/>
            <person name="Mead D."/>
            <person name="Woyke T."/>
        </authorList>
    </citation>
    <scope>NUCLEOTIDE SEQUENCE [LARGE SCALE GENOMIC DNA]</scope>
    <source>
        <strain evidence="2">Y4.1MC1</strain>
    </source>
</reference>
<dbReference type="EMBL" id="CP002293">
    <property type="protein sequence ID" value="ADP75280.1"/>
    <property type="molecule type" value="Genomic_DNA"/>
</dbReference>
<dbReference type="Pfam" id="PF23491">
    <property type="entry name" value="bPH_8"/>
    <property type="match status" value="1"/>
</dbReference>
<dbReference type="AlphaFoldDB" id="A0A7U4DLG5"/>
<accession>A0A7U4DLG5</accession>
<evidence type="ECO:0000313" key="2">
    <source>
        <dbReference type="EMBL" id="ADP75280.1"/>
    </source>
</evidence>
<gene>
    <name evidence="2" type="ORF">GY4MC1_2583</name>
</gene>
<name>A0A7U4DLG5_GEOS0</name>
<proteinExistence type="predicted"/>
<dbReference type="KEGG" id="gmc:GY4MC1_2583"/>
<feature type="domain" description="Sublancin immunity protein SunI-like PH" evidence="1">
    <location>
        <begin position="3"/>
        <end position="83"/>
    </location>
</feature>
<dbReference type="InterPro" id="IPR055365">
    <property type="entry name" value="PH_SunI-like"/>
</dbReference>
<evidence type="ECO:0000259" key="1">
    <source>
        <dbReference type="Pfam" id="PF23491"/>
    </source>
</evidence>
<sequence length="106" mass="11780">MSGVKVEKVDDHVVISWLLSKIEIPISWITGVTLDNTYGGEEKTAIRIGAPYGNTDRVVIKTNSNTYILFTTNGVSIKNKIRSFMNHQRSADDRPDHGIENFAEGS</sequence>